<dbReference type="GeneID" id="8303397"/>
<accession>C7BVF8</accession>
<gene>
    <name evidence="1" type="ORF">SRSM4_190</name>
</gene>
<protein>
    <submittedName>
        <fullName evidence="1">Uncharacterized protein</fullName>
    </submittedName>
</protein>
<dbReference type="RefSeq" id="YP_003097424.1">
    <property type="nucleotide sequence ID" value="NC_013085.1"/>
</dbReference>
<organism evidence="1 2">
    <name type="scientific">Synechococcus phage S-RSM4</name>
    <dbReference type="NCBI Taxonomy" id="555387"/>
    <lineage>
        <taxon>Viruses</taxon>
        <taxon>Duplodnaviria</taxon>
        <taxon>Heunggongvirae</taxon>
        <taxon>Uroviricota</taxon>
        <taxon>Caudoviricetes</taxon>
        <taxon>Pantevenvirales</taxon>
        <taxon>Kyanoviridae</taxon>
        <taxon>Gibbetvirus</taxon>
        <taxon>Gibbetvirus rsm4</taxon>
    </lineage>
</organism>
<proteinExistence type="predicted"/>
<evidence type="ECO:0000313" key="1">
    <source>
        <dbReference type="EMBL" id="CAR63387.1"/>
    </source>
</evidence>
<keyword evidence="2" id="KW-1185">Reference proteome</keyword>
<dbReference type="Proteomes" id="UP000001515">
    <property type="component" value="Segment"/>
</dbReference>
<name>C7BVF8_9CAUD</name>
<evidence type="ECO:0000313" key="2">
    <source>
        <dbReference type="Proteomes" id="UP000001515"/>
    </source>
</evidence>
<dbReference type="KEGG" id="vg:8303397"/>
<sequence length="81" mass="9467">MTQGSLPPRHTLTVREYAALEPFYKAQRPHDAVMTWRQLRSVGHKPVPKQDNALKEVCVRFNDVYHANLNYEKTTKQDNDD</sequence>
<reference evidence="1 2" key="1">
    <citation type="journal article" date="2009" name="Environ. Microbiol.">
        <title>Comparative genomics of marine cyanomyoviruses reveals the widespread occurrence of Synechococcus host genes localized to a hyperplastic region: implications for mechanisms of cyanophage evolution.</title>
        <authorList>
            <person name="Millard A.D."/>
            <person name="Zwirglmaier K."/>
            <person name="Downey M.J."/>
            <person name="Mann N.H."/>
            <person name="Scanlan D.J."/>
        </authorList>
    </citation>
    <scope>NUCLEOTIDE SEQUENCE</scope>
</reference>
<dbReference type="EMBL" id="FM207411">
    <property type="protein sequence ID" value="CAR63387.1"/>
    <property type="molecule type" value="Genomic_DNA"/>
</dbReference>
<dbReference type="OrthoDB" id="40573at10239"/>